<dbReference type="EMBL" id="MZMV01000006">
    <property type="protein sequence ID" value="OWV11036.1"/>
    <property type="molecule type" value="Genomic_DNA"/>
</dbReference>
<comment type="caution">
    <text evidence="1">The sequence shown here is derived from an EMBL/GenBank/DDBJ whole genome shotgun (WGS) entry which is preliminary data.</text>
</comment>
<dbReference type="Proteomes" id="UP000197174">
    <property type="component" value="Unassembled WGS sequence"/>
</dbReference>
<keyword evidence="2" id="KW-1185">Reference proteome</keyword>
<reference evidence="1 2" key="1">
    <citation type="submission" date="2017-03" db="EMBL/GenBank/DDBJ databases">
        <title>Whole genome sequence of Micromonospora wenchangensis, isolated from mangrove soil.</title>
        <authorList>
            <person name="Yang H."/>
        </authorList>
    </citation>
    <scope>NUCLEOTIDE SEQUENCE [LARGE SCALE GENOMIC DNA]</scope>
    <source>
        <strain evidence="1 2">CCTCC AA 2012002</strain>
    </source>
</reference>
<sequence>MPNTSEQFGTTVALVIANRTVGVLVTVGATVGRGVRVGGGLGVVDAVGVAGGVGGSVGSGVPGGPVVGSGGGVELAAESEPAGVSLAAVRYAGTAAMTPTTSVTSAPSATTCSAGFSVRHHRRIRTPPGSTDTCLQ</sequence>
<evidence type="ECO:0000313" key="2">
    <source>
        <dbReference type="Proteomes" id="UP000197174"/>
    </source>
</evidence>
<organism evidence="1 2">
    <name type="scientific">Micromonospora wenchangensis</name>
    <dbReference type="NCBI Taxonomy" id="1185415"/>
    <lineage>
        <taxon>Bacteria</taxon>
        <taxon>Bacillati</taxon>
        <taxon>Actinomycetota</taxon>
        <taxon>Actinomycetes</taxon>
        <taxon>Micromonosporales</taxon>
        <taxon>Micromonosporaceae</taxon>
        <taxon>Micromonospora</taxon>
    </lineage>
</organism>
<gene>
    <name evidence="1" type="ORF">B5D80_04720</name>
</gene>
<accession>A0A246RS14</accession>
<name>A0A246RS14_9ACTN</name>
<evidence type="ECO:0000313" key="1">
    <source>
        <dbReference type="EMBL" id="OWV11036.1"/>
    </source>
</evidence>
<protein>
    <submittedName>
        <fullName evidence="1">Uncharacterized protein</fullName>
    </submittedName>
</protein>
<proteinExistence type="predicted"/>
<dbReference type="AlphaFoldDB" id="A0A246RS14"/>